<protein>
    <submittedName>
        <fullName evidence="1">Uncharacterized protein</fullName>
    </submittedName>
</protein>
<organism evidence="1 2">
    <name type="scientific">Eumeta variegata</name>
    <name type="common">Bagworm moth</name>
    <name type="synonym">Eumeta japonica</name>
    <dbReference type="NCBI Taxonomy" id="151549"/>
    <lineage>
        <taxon>Eukaryota</taxon>
        <taxon>Metazoa</taxon>
        <taxon>Ecdysozoa</taxon>
        <taxon>Arthropoda</taxon>
        <taxon>Hexapoda</taxon>
        <taxon>Insecta</taxon>
        <taxon>Pterygota</taxon>
        <taxon>Neoptera</taxon>
        <taxon>Endopterygota</taxon>
        <taxon>Lepidoptera</taxon>
        <taxon>Glossata</taxon>
        <taxon>Ditrysia</taxon>
        <taxon>Tineoidea</taxon>
        <taxon>Psychidae</taxon>
        <taxon>Oiketicinae</taxon>
        <taxon>Eumeta</taxon>
    </lineage>
</organism>
<keyword evidence="2" id="KW-1185">Reference proteome</keyword>
<dbReference type="Proteomes" id="UP000299102">
    <property type="component" value="Unassembled WGS sequence"/>
</dbReference>
<gene>
    <name evidence="1" type="ORF">EVAR_57229_1</name>
</gene>
<evidence type="ECO:0000313" key="2">
    <source>
        <dbReference type="Proteomes" id="UP000299102"/>
    </source>
</evidence>
<sequence>MNEVRNLMDIKLNRMGLIAMLIQLLTMVAAYNVRQCWKLQTDALSVEVGMRNETRCIAISDAHVFGSPYVSQESRDAASLRWPTMVDCLLSQMYIMVITDHMLAWVHVD</sequence>
<evidence type="ECO:0000313" key="1">
    <source>
        <dbReference type="EMBL" id="GBP75491.1"/>
    </source>
</evidence>
<proteinExistence type="predicted"/>
<dbReference type="AlphaFoldDB" id="A0A4C1YGI8"/>
<name>A0A4C1YGI8_EUMVA</name>
<accession>A0A4C1YGI8</accession>
<comment type="caution">
    <text evidence="1">The sequence shown here is derived from an EMBL/GenBank/DDBJ whole genome shotgun (WGS) entry which is preliminary data.</text>
</comment>
<reference evidence="1 2" key="1">
    <citation type="journal article" date="2019" name="Commun. Biol.">
        <title>The bagworm genome reveals a unique fibroin gene that provides high tensile strength.</title>
        <authorList>
            <person name="Kono N."/>
            <person name="Nakamura H."/>
            <person name="Ohtoshi R."/>
            <person name="Tomita M."/>
            <person name="Numata K."/>
            <person name="Arakawa K."/>
        </authorList>
    </citation>
    <scope>NUCLEOTIDE SEQUENCE [LARGE SCALE GENOMIC DNA]</scope>
</reference>
<dbReference type="EMBL" id="BGZK01001250">
    <property type="protein sequence ID" value="GBP75491.1"/>
    <property type="molecule type" value="Genomic_DNA"/>
</dbReference>